<dbReference type="EMBL" id="RPFL01000002">
    <property type="protein sequence ID" value="RPD90491.1"/>
    <property type="molecule type" value="Genomic_DNA"/>
</dbReference>
<dbReference type="AlphaFoldDB" id="A0A3N4N325"/>
<comment type="caution">
    <text evidence="1">The sequence shown here is derived from an EMBL/GenBank/DDBJ whole genome shotgun (WGS) entry which is preliminary data.</text>
</comment>
<dbReference type="OrthoDB" id="9182750at2"/>
<reference evidence="1 2" key="1">
    <citation type="submission" date="2018-11" db="EMBL/GenBank/DDBJ databases">
        <title>Neisseria weixii sp. nov. isolated from the rectal contents of plateau pika (Ochotona cruzoniae).</title>
        <authorList>
            <person name="Zhang G."/>
        </authorList>
    </citation>
    <scope>NUCLEOTIDE SEQUENCE [LARGE SCALE GENOMIC DNA]</scope>
    <source>
        <strain evidence="1 2">10009</strain>
    </source>
</reference>
<sequence>MENTMEIKQGRIYSAKNPRIITLPAEGRFWNDRQVIYCDGITVQYDSPAVKPGQNYPKMPIEKFEKWAKEDVTDITPENAWRKVEK</sequence>
<gene>
    <name evidence="1" type="ORF">EGK74_01710</name>
</gene>
<name>A0A3N4N325_9NEIS</name>
<organism evidence="1 2">
    <name type="scientific">Neisseria weixii</name>
    <dbReference type="NCBI Taxonomy" id="1853276"/>
    <lineage>
        <taxon>Bacteria</taxon>
        <taxon>Pseudomonadati</taxon>
        <taxon>Pseudomonadota</taxon>
        <taxon>Betaproteobacteria</taxon>
        <taxon>Neisseriales</taxon>
        <taxon>Neisseriaceae</taxon>
        <taxon>Neisseria</taxon>
    </lineage>
</organism>
<accession>A0A3N4N325</accession>
<protein>
    <submittedName>
        <fullName evidence="1">Uncharacterized protein</fullName>
    </submittedName>
</protein>
<evidence type="ECO:0000313" key="2">
    <source>
        <dbReference type="Proteomes" id="UP000272412"/>
    </source>
</evidence>
<proteinExistence type="predicted"/>
<evidence type="ECO:0000313" key="1">
    <source>
        <dbReference type="EMBL" id="RPD90491.1"/>
    </source>
</evidence>
<dbReference type="Proteomes" id="UP000272412">
    <property type="component" value="Unassembled WGS sequence"/>
</dbReference>
<keyword evidence="2" id="KW-1185">Reference proteome</keyword>